<protein>
    <submittedName>
        <fullName evidence="1">Uncharacterized protein</fullName>
    </submittedName>
</protein>
<keyword evidence="2" id="KW-1185">Reference proteome</keyword>
<organism evidence="1 2">
    <name type="scientific">Mycobacterium palustre</name>
    <dbReference type="NCBI Taxonomy" id="153971"/>
    <lineage>
        <taxon>Bacteria</taxon>
        <taxon>Bacillati</taxon>
        <taxon>Actinomycetota</taxon>
        <taxon>Actinomycetes</taxon>
        <taxon>Mycobacteriales</taxon>
        <taxon>Mycobacteriaceae</taxon>
        <taxon>Mycobacterium</taxon>
        <taxon>Mycobacterium simiae complex</taxon>
    </lineage>
</organism>
<dbReference type="Proteomes" id="UP000193529">
    <property type="component" value="Unassembled WGS sequence"/>
</dbReference>
<evidence type="ECO:0000313" key="2">
    <source>
        <dbReference type="Proteomes" id="UP000193529"/>
    </source>
</evidence>
<dbReference type="STRING" id="153971.AWC19_26470"/>
<sequence>MLELVADTVGDRLHRVPDGETEDRRYYYNWHIGIIYYRARDQLQWVSPAPDRYPQLPWFKRRRDADLSTVDFGTFGYAQWAKDSYARFVKLRDGRRFPEHVKFQVNMISPVVPLIGLFDEAIRADIEPAYERALLADLAEILEAIPNDDLAVQWEHVYDVSFWERHQEPFWADDVEEGVLKRIERYSALIPDEVDIGYHLCYGDYQHRHFMEPTDARVLTEMANAITARVGRPIQFFHLPVPRARHDDSYFEPLQDLQLGPQTELYLGLVHYTDGVDGTRRRIETAFRHVDSFGVATECGFGRRPPEQIPGLLRIHRDVTRPVG</sequence>
<name>A0A1X1ZX05_9MYCO</name>
<dbReference type="SUPFAM" id="SSF51726">
    <property type="entry name" value="UROD/MetE-like"/>
    <property type="match status" value="1"/>
</dbReference>
<comment type="caution">
    <text evidence="1">The sequence shown here is derived from an EMBL/GenBank/DDBJ whole genome shotgun (WGS) entry which is preliminary data.</text>
</comment>
<dbReference type="AlphaFoldDB" id="A0A1X1ZX05"/>
<accession>A0A1X1ZX05</accession>
<gene>
    <name evidence="1" type="ORF">AWC19_26470</name>
</gene>
<dbReference type="Gene3D" id="3.20.20.210">
    <property type="match status" value="1"/>
</dbReference>
<dbReference type="InterPro" id="IPR038071">
    <property type="entry name" value="UROD/MetE-like_sf"/>
</dbReference>
<reference evidence="1 2" key="1">
    <citation type="submission" date="2016-01" db="EMBL/GenBank/DDBJ databases">
        <title>The new phylogeny of the genus Mycobacterium.</title>
        <authorList>
            <person name="Tarcisio F."/>
            <person name="Conor M."/>
            <person name="Antonella G."/>
            <person name="Elisabetta G."/>
            <person name="Giulia F.S."/>
            <person name="Sara T."/>
            <person name="Anna F."/>
            <person name="Clotilde B."/>
            <person name="Roberto B."/>
            <person name="Veronica D.S."/>
            <person name="Fabio R."/>
            <person name="Monica P."/>
            <person name="Olivier J."/>
            <person name="Enrico T."/>
            <person name="Nicola S."/>
        </authorList>
    </citation>
    <scope>NUCLEOTIDE SEQUENCE [LARGE SCALE GENOMIC DNA]</scope>
    <source>
        <strain evidence="1 2">DSM 44572</strain>
    </source>
</reference>
<dbReference type="EMBL" id="LQPJ01000053">
    <property type="protein sequence ID" value="ORW28887.1"/>
    <property type="molecule type" value="Genomic_DNA"/>
</dbReference>
<evidence type="ECO:0000313" key="1">
    <source>
        <dbReference type="EMBL" id="ORW28887.1"/>
    </source>
</evidence>
<proteinExistence type="predicted"/>